<comment type="caution">
    <text evidence="1">The sequence shown here is derived from an EMBL/GenBank/DDBJ whole genome shotgun (WGS) entry which is preliminary data.</text>
</comment>
<evidence type="ECO:0000313" key="2">
    <source>
        <dbReference type="Proteomes" id="UP000543836"/>
    </source>
</evidence>
<sequence>MQYVEPKKVIHKTATRVWSVKDFCREHRVSGEEEARLLQLFGQFATACELRYNTMRKPKWR</sequence>
<accession>A0A7W7EM70</accession>
<dbReference type="AlphaFoldDB" id="A0A7W7EM70"/>
<proteinExistence type="predicted"/>
<evidence type="ECO:0000313" key="1">
    <source>
        <dbReference type="EMBL" id="MBB4570766.1"/>
    </source>
</evidence>
<gene>
    <name evidence="1" type="ORF">GGE60_004923</name>
</gene>
<dbReference type="EMBL" id="JACIIG010000016">
    <property type="protein sequence ID" value="MBB4570766.1"/>
    <property type="molecule type" value="Genomic_DNA"/>
</dbReference>
<dbReference type="Proteomes" id="UP000543836">
    <property type="component" value="Unassembled WGS sequence"/>
</dbReference>
<keyword evidence="2" id="KW-1185">Reference proteome</keyword>
<name>A0A7W7EM70_9HYPH</name>
<organism evidence="1 2">
    <name type="scientific">Rhizobium leucaenae</name>
    <dbReference type="NCBI Taxonomy" id="29450"/>
    <lineage>
        <taxon>Bacteria</taxon>
        <taxon>Pseudomonadati</taxon>
        <taxon>Pseudomonadota</taxon>
        <taxon>Alphaproteobacteria</taxon>
        <taxon>Hyphomicrobiales</taxon>
        <taxon>Rhizobiaceae</taxon>
        <taxon>Rhizobium/Agrobacterium group</taxon>
        <taxon>Rhizobium</taxon>
    </lineage>
</organism>
<reference evidence="1 2" key="1">
    <citation type="submission" date="2020-08" db="EMBL/GenBank/DDBJ databases">
        <title>Genomic Encyclopedia of Type Strains, Phase IV (KMG-V): Genome sequencing to study the core and pangenomes of soil and plant-associated prokaryotes.</title>
        <authorList>
            <person name="Whitman W."/>
        </authorList>
    </citation>
    <scope>NUCLEOTIDE SEQUENCE [LARGE SCALE GENOMIC DNA]</scope>
    <source>
        <strain evidence="1 2">SEMIA 492</strain>
    </source>
</reference>
<protein>
    <submittedName>
        <fullName evidence="1">Uncharacterized protein</fullName>
    </submittedName>
</protein>